<feature type="compositionally biased region" description="Acidic residues" evidence="1">
    <location>
        <begin position="152"/>
        <end position="164"/>
    </location>
</feature>
<dbReference type="STRING" id="150374.A0A0N0RSZ4"/>
<feature type="compositionally biased region" description="Basic and acidic residues" evidence="1">
    <location>
        <begin position="186"/>
        <end position="199"/>
    </location>
</feature>
<feature type="region of interest" description="Disordered" evidence="1">
    <location>
        <begin position="140"/>
        <end position="295"/>
    </location>
</feature>
<feature type="compositionally biased region" description="Pro residues" evidence="1">
    <location>
        <begin position="225"/>
        <end position="234"/>
    </location>
</feature>
<feature type="compositionally biased region" description="Low complexity" evidence="1">
    <location>
        <begin position="273"/>
        <end position="289"/>
    </location>
</feature>
<feature type="compositionally biased region" description="Polar residues" evidence="1">
    <location>
        <begin position="1"/>
        <end position="19"/>
    </location>
</feature>
<gene>
    <name evidence="2" type="ORF">ESCO_005985</name>
</gene>
<keyword evidence="3" id="KW-1185">Reference proteome</keyword>
<organism evidence="2 3">
    <name type="scientific">Escovopsis weberi</name>
    <dbReference type="NCBI Taxonomy" id="150374"/>
    <lineage>
        <taxon>Eukaryota</taxon>
        <taxon>Fungi</taxon>
        <taxon>Dikarya</taxon>
        <taxon>Ascomycota</taxon>
        <taxon>Pezizomycotina</taxon>
        <taxon>Sordariomycetes</taxon>
        <taxon>Hypocreomycetidae</taxon>
        <taxon>Hypocreales</taxon>
        <taxon>Hypocreaceae</taxon>
        <taxon>Escovopsis</taxon>
    </lineage>
</organism>
<protein>
    <submittedName>
        <fullName evidence="2">Uncharacterized protein</fullName>
    </submittedName>
</protein>
<feature type="compositionally biased region" description="Low complexity" evidence="1">
    <location>
        <begin position="235"/>
        <end position="250"/>
    </location>
</feature>
<dbReference type="Proteomes" id="UP000053831">
    <property type="component" value="Unassembled WGS sequence"/>
</dbReference>
<accession>A0A0N0RSZ4</accession>
<evidence type="ECO:0000256" key="1">
    <source>
        <dbReference type="SAM" id="MobiDB-lite"/>
    </source>
</evidence>
<evidence type="ECO:0000313" key="2">
    <source>
        <dbReference type="EMBL" id="KOS17072.1"/>
    </source>
</evidence>
<sequence>MASLTRSQSLRTPTSTSISHRVPDDPDQAVLEDPFGGVGIELRLQNDGDDDHADSQCHGREAPDQIALDVVAVQAEDRCRDARCRGRCQGAAPEEGIQALPAVHGAHEAARRAAAAVVHGDRVLSAVRYKAHLAARQAAQLRRESRARPALTDEDDEDDDDDGGDGPPETGFAHIDANHGSAGVSDPRETAVRVGRPPDEGILDTDTNPDAGGLTRERHYSPSGSPAPTPPPKPAATAAAAAKSLARPAPRTAPRPAPKPAALKTSASSQYLRTSTTPSTPSRSPVRSPANVPPSAEISKLQAELLQLYLLHDEAAATDAAWRASAKAKLGERFLRIREENQEAADKERAATERVNVLALSRWGAGGSTSLDERIQALEAIVSGCWALSDPGGRHAAVVARFERWVDGVAAVQEARTRPEAALGNEDVLFVGELDAAWRQEREDLMQRLDAWKKQLDEIDDLDRRHGHGHGHGHGIDATRGDVDDGRNTEHGDCGSSGSAARDERSGLERMLEGARSLIGDMAAELDMMGVIEREALQQEEDWIETMNCQDDDGALRAGPAWRV</sequence>
<feature type="region of interest" description="Disordered" evidence="1">
    <location>
        <begin position="463"/>
        <end position="509"/>
    </location>
</feature>
<feature type="region of interest" description="Disordered" evidence="1">
    <location>
        <begin position="1"/>
        <end position="34"/>
    </location>
</feature>
<proteinExistence type="predicted"/>
<dbReference type="EMBL" id="LGSR01000028">
    <property type="protein sequence ID" value="KOS17072.1"/>
    <property type="molecule type" value="Genomic_DNA"/>
</dbReference>
<comment type="caution">
    <text evidence="2">The sequence shown here is derived from an EMBL/GenBank/DDBJ whole genome shotgun (WGS) entry which is preliminary data.</text>
</comment>
<dbReference type="OrthoDB" id="5429993at2759"/>
<feature type="compositionally biased region" description="Basic and acidic residues" evidence="1">
    <location>
        <begin position="474"/>
        <end position="493"/>
    </location>
</feature>
<name>A0A0N0RSZ4_ESCWE</name>
<evidence type="ECO:0000313" key="3">
    <source>
        <dbReference type="Proteomes" id="UP000053831"/>
    </source>
</evidence>
<dbReference type="AlphaFoldDB" id="A0A0N0RSZ4"/>
<reference evidence="2 3" key="1">
    <citation type="submission" date="2015-07" db="EMBL/GenBank/DDBJ databases">
        <title>The genome of the fungus Escovopsis weberi, a specialized disease agent of ant agriculture.</title>
        <authorList>
            <person name="de Man T.J."/>
            <person name="Stajich J.E."/>
            <person name="Kubicek C.P."/>
            <person name="Chenthamara K."/>
            <person name="Atanasova L."/>
            <person name="Druzhinina I.S."/>
            <person name="Birnbaum S."/>
            <person name="Barribeau S.M."/>
            <person name="Teiling C."/>
            <person name="Suen G."/>
            <person name="Currie C."/>
            <person name="Gerardo N.M."/>
        </authorList>
    </citation>
    <scope>NUCLEOTIDE SEQUENCE [LARGE SCALE GENOMIC DNA]</scope>
</reference>